<proteinExistence type="predicted"/>
<keyword evidence="1" id="KW-0472">Membrane</keyword>
<organism evidence="2 3">
    <name type="scientific">Nosema bombycis (strain CQ1 / CVCC 102059)</name>
    <name type="common">Microsporidian parasite</name>
    <name type="synonym">Pebrine of silkworm</name>
    <dbReference type="NCBI Taxonomy" id="578461"/>
    <lineage>
        <taxon>Eukaryota</taxon>
        <taxon>Fungi</taxon>
        <taxon>Fungi incertae sedis</taxon>
        <taxon>Microsporidia</taxon>
        <taxon>Nosematidae</taxon>
        <taxon>Nosema</taxon>
    </lineage>
</organism>
<feature type="transmembrane region" description="Helical" evidence="1">
    <location>
        <begin position="74"/>
        <end position="98"/>
    </location>
</feature>
<dbReference type="HOGENOM" id="CLU_1938746_0_0_1"/>
<accession>R0MK96</accession>
<feature type="transmembrane region" description="Helical" evidence="1">
    <location>
        <begin position="104"/>
        <end position="127"/>
    </location>
</feature>
<name>R0MK96_NOSB1</name>
<gene>
    <name evidence="2" type="ORF">NBO_108g0001</name>
</gene>
<dbReference type="EMBL" id="KB909016">
    <property type="protein sequence ID" value="EOB13218.1"/>
    <property type="molecule type" value="Genomic_DNA"/>
</dbReference>
<evidence type="ECO:0000313" key="3">
    <source>
        <dbReference type="Proteomes" id="UP000016927"/>
    </source>
</evidence>
<keyword evidence="1" id="KW-0812">Transmembrane</keyword>
<reference evidence="2 3" key="1">
    <citation type="journal article" date="2013" name="BMC Genomics">
        <title>Comparative genomics of parasitic silkworm microsporidia reveal an association between genome expansion and host adaptation.</title>
        <authorList>
            <person name="Pan G."/>
            <person name="Xu J."/>
            <person name="Li T."/>
            <person name="Xia Q."/>
            <person name="Liu S.L."/>
            <person name="Zhang G."/>
            <person name="Li S."/>
            <person name="Li C."/>
            <person name="Liu H."/>
            <person name="Yang L."/>
            <person name="Liu T."/>
            <person name="Zhang X."/>
            <person name="Wu Z."/>
            <person name="Fan W."/>
            <person name="Dang X."/>
            <person name="Xiang H."/>
            <person name="Tao M."/>
            <person name="Li Y."/>
            <person name="Hu J."/>
            <person name="Li Z."/>
            <person name="Lin L."/>
            <person name="Luo J."/>
            <person name="Geng L."/>
            <person name="Wang L."/>
            <person name="Long M."/>
            <person name="Wan Y."/>
            <person name="He N."/>
            <person name="Zhang Z."/>
            <person name="Lu C."/>
            <person name="Keeling P.J."/>
            <person name="Wang J."/>
            <person name="Xiang Z."/>
            <person name="Zhou Z."/>
        </authorList>
    </citation>
    <scope>NUCLEOTIDE SEQUENCE [LARGE SCALE GENOMIC DNA]</scope>
    <source>
        <strain evidence="3">CQ1 / CVCC 102059</strain>
    </source>
</reference>
<dbReference type="AlphaFoldDB" id="R0MK96"/>
<dbReference type="Proteomes" id="UP000016927">
    <property type="component" value="Unassembled WGS sequence"/>
</dbReference>
<evidence type="ECO:0000256" key="1">
    <source>
        <dbReference type="SAM" id="Phobius"/>
    </source>
</evidence>
<dbReference type="VEuPathDB" id="MicrosporidiaDB:NBO_108g0001"/>
<keyword evidence="1" id="KW-1133">Transmembrane helix</keyword>
<sequence>MGENAFKSQDNQITLPPKQITVVSEGGSIPATFENQGTRNTVDIDIEGNQNRTQETLNKKRCDYNINWRKVLKWILFPITFPLALIFLCFCVVLGIVIYILAVIIDLIVCFVVLIYEIIASACFCACQLF</sequence>
<protein>
    <submittedName>
        <fullName evidence="2">Uncharacterized protein</fullName>
    </submittedName>
</protein>
<evidence type="ECO:0000313" key="2">
    <source>
        <dbReference type="EMBL" id="EOB13218.1"/>
    </source>
</evidence>
<keyword evidence="3" id="KW-1185">Reference proteome</keyword>